<feature type="chain" id="PRO_5013641121" evidence="1">
    <location>
        <begin position="17"/>
        <end position="181"/>
    </location>
</feature>
<organism evidence="3 4">
    <name type="scientific">Stichopus japonicus</name>
    <name type="common">Sea cucumber</name>
    <dbReference type="NCBI Taxonomy" id="307972"/>
    <lineage>
        <taxon>Eukaryota</taxon>
        <taxon>Metazoa</taxon>
        <taxon>Echinodermata</taxon>
        <taxon>Eleutherozoa</taxon>
        <taxon>Echinozoa</taxon>
        <taxon>Holothuroidea</taxon>
        <taxon>Aspidochirotacea</taxon>
        <taxon>Aspidochirotida</taxon>
        <taxon>Stichopodidae</taxon>
        <taxon>Apostichopus</taxon>
    </lineage>
</organism>
<dbReference type="SMART" id="SM00034">
    <property type="entry name" value="CLECT"/>
    <property type="match status" value="1"/>
</dbReference>
<dbReference type="InterPro" id="IPR001304">
    <property type="entry name" value="C-type_lectin-like"/>
</dbReference>
<accession>A0A2G8LCB7</accession>
<dbReference type="InterPro" id="IPR016187">
    <property type="entry name" value="CTDL_fold"/>
</dbReference>
<evidence type="ECO:0000259" key="2">
    <source>
        <dbReference type="PROSITE" id="PS50041"/>
    </source>
</evidence>
<dbReference type="InterPro" id="IPR050111">
    <property type="entry name" value="C-type_lectin/snaclec_domain"/>
</dbReference>
<dbReference type="AlphaFoldDB" id="A0A2G8LCB7"/>
<keyword evidence="3" id="KW-0430">Lectin</keyword>
<feature type="domain" description="C-type lectin" evidence="2">
    <location>
        <begin position="41"/>
        <end position="170"/>
    </location>
</feature>
<dbReference type="PROSITE" id="PS50041">
    <property type="entry name" value="C_TYPE_LECTIN_2"/>
    <property type="match status" value="1"/>
</dbReference>
<gene>
    <name evidence="3" type="ORF">BSL78_05316</name>
</gene>
<dbReference type="GO" id="GO:0030246">
    <property type="term" value="F:carbohydrate binding"/>
    <property type="evidence" value="ECO:0007669"/>
    <property type="project" value="UniProtKB-KW"/>
</dbReference>
<dbReference type="SUPFAM" id="SSF56436">
    <property type="entry name" value="C-type lectin-like"/>
    <property type="match status" value="1"/>
</dbReference>
<evidence type="ECO:0000313" key="3">
    <source>
        <dbReference type="EMBL" id="PIK57790.1"/>
    </source>
</evidence>
<evidence type="ECO:0000313" key="4">
    <source>
        <dbReference type="Proteomes" id="UP000230750"/>
    </source>
</evidence>
<keyword evidence="1" id="KW-0732">Signal</keyword>
<dbReference type="PANTHER" id="PTHR22803">
    <property type="entry name" value="MANNOSE, PHOSPHOLIPASE, LECTIN RECEPTOR RELATED"/>
    <property type="match status" value="1"/>
</dbReference>
<dbReference type="Gene3D" id="3.10.100.10">
    <property type="entry name" value="Mannose-Binding Protein A, subunit A"/>
    <property type="match status" value="1"/>
</dbReference>
<feature type="signal peptide" evidence="1">
    <location>
        <begin position="1"/>
        <end position="16"/>
    </location>
</feature>
<dbReference type="Pfam" id="PF00059">
    <property type="entry name" value="Lectin_C"/>
    <property type="match status" value="1"/>
</dbReference>
<dbReference type="CDD" id="cd00037">
    <property type="entry name" value="CLECT"/>
    <property type="match status" value="1"/>
</dbReference>
<dbReference type="OrthoDB" id="418245at2759"/>
<name>A0A2G8LCB7_STIJA</name>
<comment type="caution">
    <text evidence="3">The sequence shown here is derived from an EMBL/GenBank/DDBJ whole genome shotgun (WGS) entry which is preliminary data.</text>
</comment>
<dbReference type="EMBL" id="MRZV01000132">
    <property type="protein sequence ID" value="PIK57790.1"/>
    <property type="molecule type" value="Genomic_DNA"/>
</dbReference>
<sequence>MKSIILLALVIPAMTGQVVNGGGELRFPLTGCDTSDGWKEYQGNCYKLINGPVGEGRDYQTTQKLCAVSGVRHPQNGEPLTSLVEGINSIADNHFVADIVAGGQRAWIGAVRVVNEFYWVRKGVATTFDNWKPKEPNNKGGNENCIEINRGPPGKWNDLPCTRKRAGVCQYNIAQYAALFG</sequence>
<reference evidence="3 4" key="1">
    <citation type="journal article" date="2017" name="PLoS Biol.">
        <title>The sea cucumber genome provides insights into morphological evolution and visceral regeneration.</title>
        <authorList>
            <person name="Zhang X."/>
            <person name="Sun L."/>
            <person name="Yuan J."/>
            <person name="Sun Y."/>
            <person name="Gao Y."/>
            <person name="Zhang L."/>
            <person name="Li S."/>
            <person name="Dai H."/>
            <person name="Hamel J.F."/>
            <person name="Liu C."/>
            <person name="Yu Y."/>
            <person name="Liu S."/>
            <person name="Lin W."/>
            <person name="Guo K."/>
            <person name="Jin S."/>
            <person name="Xu P."/>
            <person name="Storey K.B."/>
            <person name="Huan P."/>
            <person name="Zhang T."/>
            <person name="Zhou Y."/>
            <person name="Zhang J."/>
            <person name="Lin C."/>
            <person name="Li X."/>
            <person name="Xing L."/>
            <person name="Huo D."/>
            <person name="Sun M."/>
            <person name="Wang L."/>
            <person name="Mercier A."/>
            <person name="Li F."/>
            <person name="Yang H."/>
            <person name="Xiang J."/>
        </authorList>
    </citation>
    <scope>NUCLEOTIDE SEQUENCE [LARGE SCALE GENOMIC DNA]</scope>
    <source>
        <strain evidence="3">Shaxun</strain>
        <tissue evidence="3">Muscle</tissue>
    </source>
</reference>
<protein>
    <submittedName>
        <fullName evidence="3">Putative lactose-binding lectin l-2-like</fullName>
    </submittedName>
</protein>
<proteinExistence type="predicted"/>
<evidence type="ECO:0000256" key="1">
    <source>
        <dbReference type="SAM" id="SignalP"/>
    </source>
</evidence>
<dbReference type="Proteomes" id="UP000230750">
    <property type="component" value="Unassembled WGS sequence"/>
</dbReference>
<keyword evidence="4" id="KW-1185">Reference proteome</keyword>
<dbReference type="InterPro" id="IPR016186">
    <property type="entry name" value="C-type_lectin-like/link_sf"/>
</dbReference>